<gene>
    <name evidence="2" type="primary">LOC113862948</name>
</gene>
<name>A0A8B8LBE8_ABRPR</name>
<dbReference type="Proteomes" id="UP000694853">
    <property type="component" value="Unplaced"/>
</dbReference>
<evidence type="ECO:0000313" key="1">
    <source>
        <dbReference type="Proteomes" id="UP000694853"/>
    </source>
</evidence>
<sequence>MQTALTFATPNVVPLTPSKSVSHLAIFPTKFTAPRSSPRYTPIKVATFNNDTSTESTVDYSSAYSVFPAEACETIGGDACMAEMYPEVKLQPESKNDTPKVATENVDREYLEYNDPKTVFRAEACDDLGGTFCEHEYQKSVY</sequence>
<dbReference type="KEGG" id="aprc:113862948"/>
<accession>A0A8B8LBE8</accession>
<dbReference type="GO" id="GO:0009507">
    <property type="term" value="C:chloroplast"/>
    <property type="evidence" value="ECO:0007669"/>
    <property type="project" value="InterPro"/>
</dbReference>
<proteinExistence type="predicted"/>
<protein>
    <submittedName>
        <fullName evidence="2">Light-regulated protein 1, chloroplastic</fullName>
    </submittedName>
</protein>
<evidence type="ECO:0000313" key="2">
    <source>
        <dbReference type="RefSeq" id="XP_027352069.1"/>
    </source>
</evidence>
<dbReference type="PANTHER" id="PTHR36762">
    <property type="entry name" value="LIGHT-REGULATED PROTEIN 1, CHLOROPLASTIC"/>
    <property type="match status" value="1"/>
</dbReference>
<dbReference type="RefSeq" id="XP_027352069.1">
    <property type="nucleotide sequence ID" value="XM_027496268.1"/>
</dbReference>
<dbReference type="Pfam" id="PF07207">
    <property type="entry name" value="Lir1"/>
    <property type="match status" value="1"/>
</dbReference>
<reference evidence="2" key="2">
    <citation type="submission" date="2025-08" db="UniProtKB">
        <authorList>
            <consortium name="RefSeq"/>
        </authorList>
    </citation>
    <scope>IDENTIFICATION</scope>
    <source>
        <tissue evidence="2">Young leaves</tissue>
    </source>
</reference>
<reference evidence="1" key="1">
    <citation type="journal article" date="2019" name="Toxins">
        <title>Detection of Abrin-Like and Prepropulchellin-Like Toxin Genes and Transcripts Using Whole Genome Sequencing and Full-Length Transcript Sequencing of Abrus precatorius.</title>
        <authorList>
            <person name="Hovde B.T."/>
            <person name="Daligault H.E."/>
            <person name="Hanschen E.R."/>
            <person name="Kunde Y.A."/>
            <person name="Johnson M.B."/>
            <person name="Starkenburg S.R."/>
            <person name="Johnson S.L."/>
        </authorList>
    </citation>
    <scope>NUCLEOTIDE SEQUENCE [LARGE SCALE GENOMIC DNA]</scope>
</reference>
<organism evidence="1 2">
    <name type="scientific">Abrus precatorius</name>
    <name type="common">Indian licorice</name>
    <name type="synonym">Glycine abrus</name>
    <dbReference type="NCBI Taxonomy" id="3816"/>
    <lineage>
        <taxon>Eukaryota</taxon>
        <taxon>Viridiplantae</taxon>
        <taxon>Streptophyta</taxon>
        <taxon>Embryophyta</taxon>
        <taxon>Tracheophyta</taxon>
        <taxon>Spermatophyta</taxon>
        <taxon>Magnoliopsida</taxon>
        <taxon>eudicotyledons</taxon>
        <taxon>Gunneridae</taxon>
        <taxon>Pentapetalae</taxon>
        <taxon>rosids</taxon>
        <taxon>fabids</taxon>
        <taxon>Fabales</taxon>
        <taxon>Fabaceae</taxon>
        <taxon>Papilionoideae</taxon>
        <taxon>50 kb inversion clade</taxon>
        <taxon>NPAAA clade</taxon>
        <taxon>indigoferoid/millettioid clade</taxon>
        <taxon>Abreae</taxon>
        <taxon>Abrus</taxon>
    </lineage>
</organism>
<dbReference type="AlphaFoldDB" id="A0A8B8LBE8"/>
<dbReference type="OrthoDB" id="2011897at2759"/>
<keyword evidence="1" id="KW-1185">Reference proteome</keyword>
<dbReference type="InterPro" id="IPR009856">
    <property type="entry name" value="Lir1"/>
</dbReference>
<dbReference type="PANTHER" id="PTHR36762:SF2">
    <property type="entry name" value="LIGHT-REGULATED PROTEIN 1, CHLOROPLASTIC"/>
    <property type="match status" value="1"/>
</dbReference>
<dbReference type="GeneID" id="113862948"/>